<accession>A0ABR0B6I6</accession>
<keyword evidence="2" id="KW-1185">Reference proteome</keyword>
<dbReference type="Proteomes" id="UP001234178">
    <property type="component" value="Unassembled WGS sequence"/>
</dbReference>
<evidence type="ECO:0000313" key="1">
    <source>
        <dbReference type="EMBL" id="KAK4037301.1"/>
    </source>
</evidence>
<protein>
    <submittedName>
        <fullName evidence="1">Uncharacterized protein</fullName>
    </submittedName>
</protein>
<organism evidence="1 2">
    <name type="scientific">Daphnia magna</name>
    <dbReference type="NCBI Taxonomy" id="35525"/>
    <lineage>
        <taxon>Eukaryota</taxon>
        <taxon>Metazoa</taxon>
        <taxon>Ecdysozoa</taxon>
        <taxon>Arthropoda</taxon>
        <taxon>Crustacea</taxon>
        <taxon>Branchiopoda</taxon>
        <taxon>Diplostraca</taxon>
        <taxon>Cladocera</taxon>
        <taxon>Anomopoda</taxon>
        <taxon>Daphniidae</taxon>
        <taxon>Daphnia</taxon>
    </lineage>
</organism>
<reference evidence="1 2" key="1">
    <citation type="journal article" date="2023" name="Nucleic Acids Res.">
        <title>The hologenome of Daphnia magna reveals possible DNA methylation and microbiome-mediated evolution of the host genome.</title>
        <authorList>
            <person name="Chaturvedi A."/>
            <person name="Li X."/>
            <person name="Dhandapani V."/>
            <person name="Marshall H."/>
            <person name="Kissane S."/>
            <person name="Cuenca-Cambronero M."/>
            <person name="Asole G."/>
            <person name="Calvet F."/>
            <person name="Ruiz-Romero M."/>
            <person name="Marangio P."/>
            <person name="Guigo R."/>
            <person name="Rago D."/>
            <person name="Mirbahai L."/>
            <person name="Eastwood N."/>
            <person name="Colbourne J.K."/>
            <person name="Zhou J."/>
            <person name="Mallon E."/>
            <person name="Orsini L."/>
        </authorList>
    </citation>
    <scope>NUCLEOTIDE SEQUENCE [LARGE SCALE GENOMIC DNA]</scope>
    <source>
        <strain evidence="1">LRV0_1</strain>
    </source>
</reference>
<evidence type="ECO:0000313" key="2">
    <source>
        <dbReference type="Proteomes" id="UP001234178"/>
    </source>
</evidence>
<comment type="caution">
    <text evidence="1">The sequence shown here is derived from an EMBL/GenBank/DDBJ whole genome shotgun (WGS) entry which is preliminary data.</text>
</comment>
<name>A0ABR0B6I6_9CRUS</name>
<sequence length="75" mass="8587">MALFCSIPFRQYAPVLDNIRPSEYPLLHVIGAPNSVKTAERTGDLIMNSRNITKELTWAGQAFSCKPRYYSWYTS</sequence>
<proteinExistence type="predicted"/>
<dbReference type="EMBL" id="JAOYFB010000040">
    <property type="protein sequence ID" value="KAK4037301.1"/>
    <property type="molecule type" value="Genomic_DNA"/>
</dbReference>
<gene>
    <name evidence="1" type="ORF">OUZ56_029337</name>
</gene>